<dbReference type="Pfam" id="PF14223">
    <property type="entry name" value="Retrotran_gag_2"/>
    <property type="match status" value="1"/>
</dbReference>
<evidence type="ECO:0000313" key="2">
    <source>
        <dbReference type="EMBL" id="KAJ8423765.1"/>
    </source>
</evidence>
<comment type="caution">
    <text evidence="2">The sequence shown here is derived from an EMBL/GenBank/DDBJ whole genome shotgun (WGS) entry which is preliminary data.</text>
</comment>
<dbReference type="EMBL" id="JAKOGI010001871">
    <property type="protein sequence ID" value="KAJ8423765.1"/>
    <property type="molecule type" value="Genomic_DNA"/>
</dbReference>
<dbReference type="AlphaFoldDB" id="A0A9Q1GRF1"/>
<gene>
    <name evidence="2" type="ORF">Cgig2_028266</name>
</gene>
<reference evidence="2" key="1">
    <citation type="submission" date="2022-04" db="EMBL/GenBank/DDBJ databases">
        <title>Carnegiea gigantea Genome sequencing and assembly v2.</title>
        <authorList>
            <person name="Copetti D."/>
            <person name="Sanderson M.J."/>
            <person name="Burquez A."/>
            <person name="Wojciechowski M.F."/>
        </authorList>
    </citation>
    <scope>NUCLEOTIDE SEQUENCE</scope>
    <source>
        <strain evidence="2">SGP5-SGP5p</strain>
        <tissue evidence="2">Aerial part</tissue>
    </source>
</reference>
<sequence length="649" mass="71184">MTTDVSTPVSPPPFSSVSGSMVSPVVLSPVSAPVSVHASASFPPPPSLPPSSGYVPQFLVFSGMLSPENGLFSGVAAFSSQPASCLPWSTTMPTTAHLSAVQPRFAVGVFGSSQLPQTGPVLYGPPPPTLDTSWLSLGLSLPHIHPSIFSINIKNFITIVLTTVENFLSWRTQFVAFLVTQQLNGFFDGTLDTPSFYILDFNGVQHPNPSYSVWLRLDQLVRSWLFAMISPKLLTGVHDLIHAKQIWDCLSHRFNTASLARAMYLLRTVSNLPKDPKQSMEDYLRGIKHIATPVPDLELVQLTLNGLDEDYYNLVTTLAYGTTFLTFDDLRSKLIHYGQHLRFLKSKESFQRIDEGFQNVALIVGVTSIFGNSLVDILTLSDTPGGHWKVYGIACRPQPERQFHHHIEYIQCEMADLGDTEAKLSCLTYVTHIFYVGLVSKFGEADNSIENGKMLCNVLTAVTPSAQHFNIFLHSCSRKLSLVVQGYPEAADAAIVEDFGRAIPTGVCRIQRRIRYPRGNDERKGHHLGQEHRVRTPADKAGGGWDMGASGFSSQQTVTKKGTCKHCGKYDHEENGCYELIGYPTRWGIRGKGRGRGRGSRGGRTESSRGRGTGAQSAYVVATNRATEQVPVPNHGEGDCPTLPGFTNE</sequence>
<evidence type="ECO:0000313" key="3">
    <source>
        <dbReference type="Proteomes" id="UP001153076"/>
    </source>
</evidence>
<feature type="region of interest" description="Disordered" evidence="1">
    <location>
        <begin position="589"/>
        <end position="649"/>
    </location>
</feature>
<accession>A0A9Q1GRF1</accession>
<feature type="compositionally biased region" description="Basic residues" evidence="1">
    <location>
        <begin position="589"/>
        <end position="601"/>
    </location>
</feature>
<proteinExistence type="predicted"/>
<dbReference type="PANTHER" id="PTHR47481:SF34">
    <property type="entry name" value="CCHC-TYPE DOMAIN-CONTAINING PROTEIN"/>
    <property type="match status" value="1"/>
</dbReference>
<keyword evidence="3" id="KW-1185">Reference proteome</keyword>
<organism evidence="2 3">
    <name type="scientific">Carnegiea gigantea</name>
    <dbReference type="NCBI Taxonomy" id="171969"/>
    <lineage>
        <taxon>Eukaryota</taxon>
        <taxon>Viridiplantae</taxon>
        <taxon>Streptophyta</taxon>
        <taxon>Embryophyta</taxon>
        <taxon>Tracheophyta</taxon>
        <taxon>Spermatophyta</taxon>
        <taxon>Magnoliopsida</taxon>
        <taxon>eudicotyledons</taxon>
        <taxon>Gunneridae</taxon>
        <taxon>Pentapetalae</taxon>
        <taxon>Caryophyllales</taxon>
        <taxon>Cactineae</taxon>
        <taxon>Cactaceae</taxon>
        <taxon>Cactoideae</taxon>
        <taxon>Echinocereeae</taxon>
        <taxon>Carnegiea</taxon>
    </lineage>
</organism>
<feature type="region of interest" description="Disordered" evidence="1">
    <location>
        <begin position="1"/>
        <end position="20"/>
    </location>
</feature>
<evidence type="ECO:0000256" key="1">
    <source>
        <dbReference type="SAM" id="MobiDB-lite"/>
    </source>
</evidence>
<protein>
    <submittedName>
        <fullName evidence="2">Uncharacterized protein</fullName>
    </submittedName>
</protein>
<dbReference type="Proteomes" id="UP001153076">
    <property type="component" value="Unassembled WGS sequence"/>
</dbReference>
<dbReference type="OrthoDB" id="913062at2759"/>
<name>A0A9Q1GRF1_9CARY</name>
<dbReference type="PANTHER" id="PTHR47481">
    <property type="match status" value="1"/>
</dbReference>
<dbReference type="Gene3D" id="3.40.50.720">
    <property type="entry name" value="NAD(P)-binding Rossmann-like Domain"/>
    <property type="match status" value="1"/>
</dbReference>